<dbReference type="InterPro" id="IPR024788">
    <property type="entry name" value="Malectin-like_Carb-bd_dom"/>
</dbReference>
<protein>
    <recommendedName>
        <fullName evidence="2">Malectin-like domain-containing protein</fullName>
    </recommendedName>
</protein>
<dbReference type="Pfam" id="PF12819">
    <property type="entry name" value="Malectin_like"/>
    <property type="match status" value="1"/>
</dbReference>
<evidence type="ECO:0000256" key="1">
    <source>
        <dbReference type="ARBA" id="ARBA00004167"/>
    </source>
</evidence>
<proteinExistence type="predicted"/>
<comment type="subcellular location">
    <subcellularLocation>
        <location evidence="1">Membrane</location>
        <topology evidence="1">Single-pass membrane protein</topology>
    </subcellularLocation>
</comment>
<dbReference type="AlphaFoldDB" id="A0AAD8GMA6"/>
<dbReference type="PANTHER" id="PTHR45631">
    <property type="entry name" value="OS07G0107800 PROTEIN-RELATED"/>
    <property type="match status" value="1"/>
</dbReference>
<sequence length="256" mass="28190">MSNGVSQSVQSSNADSDPILDTLRVFTSGNNKNCYNFAASKGERVLVRASFNYGNYDGKSSPPTFDLQFDGNFWTTVETSNDKVVTHEVTYVVKRDVISVCVAQTKSGQFPFISALEVLSMDSDIYRSADSNYALLLKSRVAYGADAIIRSPTDYDRIWNPAILGRGQINFTDDSLNFAVQDLPLEVLQNAITTASTSDNLILASGFPSNVVSVYIVIAKIRCKEFEGKMHIEEKITVMGAFECVPAPTEEKMVKE</sequence>
<organism evidence="3 4">
    <name type="scientific">Heracleum sosnowskyi</name>
    <dbReference type="NCBI Taxonomy" id="360622"/>
    <lineage>
        <taxon>Eukaryota</taxon>
        <taxon>Viridiplantae</taxon>
        <taxon>Streptophyta</taxon>
        <taxon>Embryophyta</taxon>
        <taxon>Tracheophyta</taxon>
        <taxon>Spermatophyta</taxon>
        <taxon>Magnoliopsida</taxon>
        <taxon>eudicotyledons</taxon>
        <taxon>Gunneridae</taxon>
        <taxon>Pentapetalae</taxon>
        <taxon>asterids</taxon>
        <taxon>campanulids</taxon>
        <taxon>Apiales</taxon>
        <taxon>Apiaceae</taxon>
        <taxon>Apioideae</taxon>
        <taxon>apioid superclade</taxon>
        <taxon>Tordylieae</taxon>
        <taxon>Tordyliinae</taxon>
        <taxon>Heracleum</taxon>
    </lineage>
</organism>
<evidence type="ECO:0000313" key="4">
    <source>
        <dbReference type="Proteomes" id="UP001237642"/>
    </source>
</evidence>
<dbReference type="Proteomes" id="UP001237642">
    <property type="component" value="Unassembled WGS sequence"/>
</dbReference>
<reference evidence="3" key="1">
    <citation type="submission" date="2023-02" db="EMBL/GenBank/DDBJ databases">
        <title>Genome of toxic invasive species Heracleum sosnowskyi carries increased number of genes despite the absence of recent whole-genome duplications.</title>
        <authorList>
            <person name="Schelkunov M."/>
            <person name="Shtratnikova V."/>
            <person name="Makarenko M."/>
            <person name="Klepikova A."/>
            <person name="Omelchenko D."/>
            <person name="Novikova G."/>
            <person name="Obukhova E."/>
            <person name="Bogdanov V."/>
            <person name="Penin A."/>
            <person name="Logacheva M."/>
        </authorList>
    </citation>
    <scope>NUCLEOTIDE SEQUENCE</scope>
    <source>
        <strain evidence="3">Hsosn_3</strain>
        <tissue evidence="3">Leaf</tissue>
    </source>
</reference>
<gene>
    <name evidence="3" type="ORF">POM88_054918</name>
</gene>
<dbReference type="EMBL" id="JAUIZM010000116">
    <property type="protein sequence ID" value="KAK1348926.1"/>
    <property type="molecule type" value="Genomic_DNA"/>
</dbReference>
<feature type="domain" description="Malectin-like" evidence="2">
    <location>
        <begin position="2"/>
        <end position="216"/>
    </location>
</feature>
<keyword evidence="4" id="KW-1185">Reference proteome</keyword>
<evidence type="ECO:0000313" key="3">
    <source>
        <dbReference type="EMBL" id="KAK1348926.1"/>
    </source>
</evidence>
<accession>A0AAD8GMA6</accession>
<evidence type="ECO:0000259" key="2">
    <source>
        <dbReference type="Pfam" id="PF12819"/>
    </source>
</evidence>
<dbReference type="GO" id="GO:0016020">
    <property type="term" value="C:membrane"/>
    <property type="evidence" value="ECO:0007669"/>
    <property type="project" value="UniProtKB-SubCell"/>
</dbReference>
<reference evidence="3" key="2">
    <citation type="submission" date="2023-05" db="EMBL/GenBank/DDBJ databases">
        <authorList>
            <person name="Schelkunov M.I."/>
        </authorList>
    </citation>
    <scope>NUCLEOTIDE SEQUENCE</scope>
    <source>
        <strain evidence="3">Hsosn_3</strain>
        <tissue evidence="3">Leaf</tissue>
    </source>
</reference>
<dbReference type="PANTHER" id="PTHR45631:SF44">
    <property type="entry name" value="CARBOHYDRATE-BINDING PROTEIN OF THE ER PROTEIN"/>
    <property type="match status" value="1"/>
</dbReference>
<comment type="caution">
    <text evidence="3">The sequence shown here is derived from an EMBL/GenBank/DDBJ whole genome shotgun (WGS) entry which is preliminary data.</text>
</comment>
<name>A0AAD8GMA6_9APIA</name>